<proteinExistence type="predicted"/>
<dbReference type="AlphaFoldDB" id="A0A139NDN8"/>
<name>A0A139NDN8_STRGN</name>
<sequence length="37" mass="4188">MTLLYKIIEAGWEQSDLFCFFASSNGIIVSCFLTILI</sequence>
<evidence type="ECO:0000313" key="3">
    <source>
        <dbReference type="Proteomes" id="UP000070096"/>
    </source>
</evidence>
<evidence type="ECO:0000256" key="1">
    <source>
        <dbReference type="SAM" id="Phobius"/>
    </source>
</evidence>
<protein>
    <submittedName>
        <fullName evidence="2">Uncharacterized protein</fullName>
    </submittedName>
</protein>
<dbReference type="Proteomes" id="UP000070096">
    <property type="component" value="Unassembled WGS sequence"/>
</dbReference>
<dbReference type="PROSITE" id="PS51257">
    <property type="entry name" value="PROKAR_LIPOPROTEIN"/>
    <property type="match status" value="1"/>
</dbReference>
<feature type="transmembrane region" description="Helical" evidence="1">
    <location>
        <begin position="15"/>
        <end position="36"/>
    </location>
</feature>
<keyword evidence="1" id="KW-0812">Transmembrane</keyword>
<reference evidence="2 3" key="1">
    <citation type="submission" date="2016-01" db="EMBL/GenBank/DDBJ databases">
        <title>Highly variable Streptococcus oralis are common among viridans streptococci isolated from primates.</title>
        <authorList>
            <person name="Denapaite D."/>
            <person name="Rieger M."/>
            <person name="Koendgen S."/>
            <person name="Brueckner R."/>
            <person name="Ochigava I."/>
            <person name="Kappeler P."/>
            <person name="Maetz-Rensing K."/>
            <person name="Leendertz F."/>
            <person name="Hakenbeck R."/>
        </authorList>
    </citation>
    <scope>NUCLEOTIDE SEQUENCE [LARGE SCALE GENOMIC DNA]</scope>
    <source>
        <strain evidence="2 3">DD07</strain>
    </source>
</reference>
<dbReference type="EMBL" id="LQRC01000055">
    <property type="protein sequence ID" value="KXT73911.1"/>
    <property type="molecule type" value="Genomic_DNA"/>
</dbReference>
<dbReference type="PATRIC" id="fig|1302.21.peg.350"/>
<keyword evidence="1" id="KW-1133">Transmembrane helix</keyword>
<evidence type="ECO:0000313" key="2">
    <source>
        <dbReference type="EMBL" id="KXT73911.1"/>
    </source>
</evidence>
<organism evidence="2 3">
    <name type="scientific">Streptococcus gordonii</name>
    <dbReference type="NCBI Taxonomy" id="1302"/>
    <lineage>
        <taxon>Bacteria</taxon>
        <taxon>Bacillati</taxon>
        <taxon>Bacillota</taxon>
        <taxon>Bacilli</taxon>
        <taxon>Lactobacillales</taxon>
        <taxon>Streptococcaceae</taxon>
        <taxon>Streptococcus</taxon>
    </lineage>
</organism>
<comment type="caution">
    <text evidence="2">The sequence shown here is derived from an EMBL/GenBank/DDBJ whole genome shotgun (WGS) entry which is preliminary data.</text>
</comment>
<gene>
    <name evidence="2" type="ORF">SGODD07_00308</name>
</gene>
<accession>A0A139NDN8</accession>
<keyword evidence="1" id="KW-0472">Membrane</keyword>